<dbReference type="Gene3D" id="1.10.10.10">
    <property type="entry name" value="Winged helix-like DNA-binding domain superfamily/Winged helix DNA-binding domain"/>
    <property type="match status" value="1"/>
</dbReference>
<dbReference type="PROSITE" id="PS50110">
    <property type="entry name" value="RESPONSE_REGULATORY"/>
    <property type="match status" value="1"/>
</dbReference>
<dbReference type="InterPro" id="IPR036388">
    <property type="entry name" value="WH-like_DNA-bd_sf"/>
</dbReference>
<keyword evidence="4" id="KW-0804">Transcription</keyword>
<dbReference type="InterPro" id="IPR001789">
    <property type="entry name" value="Sig_transdc_resp-reg_receiver"/>
</dbReference>
<keyword evidence="8" id="KW-1185">Reference proteome</keyword>
<dbReference type="Pfam" id="PF00072">
    <property type="entry name" value="Response_reg"/>
    <property type="match status" value="1"/>
</dbReference>
<feature type="modified residue" description="4-aspartylphosphate" evidence="5">
    <location>
        <position position="60"/>
    </location>
</feature>
<dbReference type="PATRIC" id="fig|159743.3.peg.4413"/>
<dbReference type="GO" id="GO:0006355">
    <property type="term" value="P:regulation of DNA-templated transcription"/>
    <property type="evidence" value="ECO:0007669"/>
    <property type="project" value="InterPro"/>
</dbReference>
<name>A0A0D7WXP2_9BACL</name>
<evidence type="ECO:0000313" key="8">
    <source>
        <dbReference type="Proteomes" id="UP000032534"/>
    </source>
</evidence>
<evidence type="ECO:0000313" key="7">
    <source>
        <dbReference type="EMBL" id="KJD43961.1"/>
    </source>
</evidence>
<dbReference type="PANTHER" id="PTHR35807">
    <property type="entry name" value="TRANSCRIPTIONAL REGULATOR REDD-RELATED"/>
    <property type="match status" value="1"/>
</dbReference>
<dbReference type="GO" id="GO:0000160">
    <property type="term" value="P:phosphorelay signal transduction system"/>
    <property type="evidence" value="ECO:0007669"/>
    <property type="project" value="UniProtKB-KW"/>
</dbReference>
<proteinExistence type="predicted"/>
<dbReference type="AlphaFoldDB" id="A0A0D7WXP2"/>
<dbReference type="Pfam" id="PF03704">
    <property type="entry name" value="BTAD"/>
    <property type="match status" value="1"/>
</dbReference>
<keyword evidence="2" id="KW-0805">Transcription regulation</keyword>
<reference evidence="7 8" key="1">
    <citation type="submission" date="2014-11" db="EMBL/GenBank/DDBJ databases">
        <title>Draft Genome Sequences of Paenibacillus polymyxa NRRL B-30509 and Paenibacillus terrae NRRL B-30644, Strains from a Poultry Environment that Produce Tridecaptin A and Paenicidins.</title>
        <authorList>
            <person name="van Belkum M.J."/>
            <person name="Lohans C.T."/>
            <person name="Vederas J.C."/>
        </authorList>
    </citation>
    <scope>NUCLEOTIDE SEQUENCE [LARGE SCALE GENOMIC DNA]</scope>
    <source>
        <strain evidence="7 8">NRRL B-30644</strain>
    </source>
</reference>
<evidence type="ECO:0000256" key="5">
    <source>
        <dbReference type="PROSITE-ProRule" id="PRU00169"/>
    </source>
</evidence>
<dbReference type="Gene3D" id="1.25.40.10">
    <property type="entry name" value="Tetratricopeptide repeat domain"/>
    <property type="match status" value="1"/>
</dbReference>
<keyword evidence="3" id="KW-0238">DNA-binding</keyword>
<dbReference type="RefSeq" id="WP_052646817.1">
    <property type="nucleotide sequence ID" value="NZ_JTHP01000045.1"/>
</dbReference>
<protein>
    <submittedName>
        <fullName evidence="7">Response regulator receiver protein</fullName>
    </submittedName>
</protein>
<keyword evidence="5" id="KW-0597">Phosphoprotein</keyword>
<evidence type="ECO:0000256" key="2">
    <source>
        <dbReference type="ARBA" id="ARBA00023015"/>
    </source>
</evidence>
<dbReference type="InterPro" id="IPR051677">
    <property type="entry name" value="AfsR-DnrI-RedD_regulator"/>
</dbReference>
<dbReference type="SMART" id="SM01043">
    <property type="entry name" value="BTAD"/>
    <property type="match status" value="1"/>
</dbReference>
<dbReference type="InterPro" id="IPR005158">
    <property type="entry name" value="BTAD"/>
</dbReference>
<evidence type="ECO:0000256" key="3">
    <source>
        <dbReference type="ARBA" id="ARBA00023125"/>
    </source>
</evidence>
<dbReference type="OrthoDB" id="3190595at2"/>
<organism evidence="7 8">
    <name type="scientific">Paenibacillus terrae</name>
    <dbReference type="NCBI Taxonomy" id="159743"/>
    <lineage>
        <taxon>Bacteria</taxon>
        <taxon>Bacillati</taxon>
        <taxon>Bacillota</taxon>
        <taxon>Bacilli</taxon>
        <taxon>Bacillales</taxon>
        <taxon>Paenibacillaceae</taxon>
        <taxon>Paenibacillus</taxon>
    </lineage>
</organism>
<dbReference type="PANTHER" id="PTHR35807:SF2">
    <property type="entry name" value="TRANSCRIPTIONAL ACTIVATOR DOMAIN"/>
    <property type="match status" value="1"/>
</dbReference>
<evidence type="ECO:0000256" key="1">
    <source>
        <dbReference type="ARBA" id="ARBA00023012"/>
    </source>
</evidence>
<dbReference type="SMART" id="SM00448">
    <property type="entry name" value="REC"/>
    <property type="match status" value="1"/>
</dbReference>
<evidence type="ECO:0000259" key="6">
    <source>
        <dbReference type="PROSITE" id="PS50110"/>
    </source>
</evidence>
<dbReference type="SUPFAM" id="SSF46894">
    <property type="entry name" value="C-terminal effector domain of the bipartite response regulators"/>
    <property type="match status" value="1"/>
</dbReference>
<accession>A0A0D7WXP2</accession>
<dbReference type="InterPro" id="IPR011006">
    <property type="entry name" value="CheY-like_superfamily"/>
</dbReference>
<comment type="caution">
    <text evidence="7">The sequence shown here is derived from an EMBL/GenBank/DDBJ whole genome shotgun (WGS) entry which is preliminary data.</text>
</comment>
<dbReference type="SUPFAM" id="SSF52172">
    <property type="entry name" value="CheY-like"/>
    <property type="match status" value="1"/>
</dbReference>
<dbReference type="InterPro" id="IPR011990">
    <property type="entry name" value="TPR-like_helical_dom_sf"/>
</dbReference>
<keyword evidence="1" id="KW-0902">Two-component regulatory system</keyword>
<feature type="domain" description="Response regulatory" evidence="6">
    <location>
        <begin position="9"/>
        <end position="123"/>
    </location>
</feature>
<dbReference type="InterPro" id="IPR016032">
    <property type="entry name" value="Sig_transdc_resp-reg_C-effctor"/>
</dbReference>
<dbReference type="Proteomes" id="UP000032534">
    <property type="component" value="Unassembled WGS sequence"/>
</dbReference>
<dbReference type="SUPFAM" id="SSF48452">
    <property type="entry name" value="TPR-like"/>
    <property type="match status" value="1"/>
</dbReference>
<evidence type="ECO:0000256" key="4">
    <source>
        <dbReference type="ARBA" id="ARBA00023163"/>
    </source>
</evidence>
<dbReference type="GO" id="GO:0003677">
    <property type="term" value="F:DNA binding"/>
    <property type="evidence" value="ECO:0007669"/>
    <property type="project" value="UniProtKB-KW"/>
</dbReference>
<gene>
    <name evidence="7" type="ORF">QD47_19885</name>
</gene>
<sequence length="382" mass="45217">MGRSDKFTRIILLDDEELALDYMKRLFSKIENIHIVGSFMNPLAAKEHILLENIDVAFLDVSLPEMNGIELAKQIQVEKPRLHIVFVTAYDKYAIQAFEINALDYLIKPVTTDRLIKTLNRILERDGHPALQPSSDPPLRLQVFREVAVELTDQQLTAIQWRTKKSQELFLYLLLHHDQLVRKSALIELLWSEHDEEKAYSLLYTAAYYLRKAMGPYKDYLKIDNTSGGYILNTTNILLDKEEWEYSLTSAPPISQETIDDYTKIMKLYRGDYLQEYDYWWAESERQRLQKMWIATSLKMGEWYNKNAQPDKAISLYEDICNRHPQAEDAYWGLMKIYADMKKDTLVSQWYDLLLSVLWEELHVKPNEQITDWYNRWKMTHV</sequence>
<dbReference type="Gene3D" id="3.40.50.2300">
    <property type="match status" value="1"/>
</dbReference>
<dbReference type="EMBL" id="JTHP01000045">
    <property type="protein sequence ID" value="KJD43961.1"/>
    <property type="molecule type" value="Genomic_DNA"/>
</dbReference>